<evidence type="ECO:0000256" key="14">
    <source>
        <dbReference type="PROSITE-ProRule" id="PRU00043"/>
    </source>
</evidence>
<protein>
    <recommendedName>
        <fullName evidence="17">Cadherin domain-containing protein</fullName>
    </recommendedName>
</protein>
<dbReference type="SUPFAM" id="SSF49313">
    <property type="entry name" value="Cadherin-like"/>
    <property type="match status" value="12"/>
</dbReference>
<evidence type="ECO:0000259" key="17">
    <source>
        <dbReference type="PROSITE" id="PS50268"/>
    </source>
</evidence>
<keyword evidence="11 16" id="KW-0472">Membrane</keyword>
<accession>A0AAN7N779</accession>
<gene>
    <name evidence="18" type="ORF">QYF61_014239</name>
</gene>
<dbReference type="SMART" id="SM00112">
    <property type="entry name" value="CA"/>
    <property type="match status" value="12"/>
</dbReference>
<feature type="transmembrane region" description="Helical" evidence="16">
    <location>
        <begin position="1700"/>
        <end position="1723"/>
    </location>
</feature>
<keyword evidence="9" id="KW-0130">Cell adhesion</keyword>
<keyword evidence="8 14" id="KW-0106">Calcium</keyword>
<keyword evidence="6" id="KW-0732">Signal</keyword>
<evidence type="ECO:0000256" key="8">
    <source>
        <dbReference type="ARBA" id="ARBA00022837"/>
    </source>
</evidence>
<evidence type="ECO:0000256" key="16">
    <source>
        <dbReference type="SAM" id="Phobius"/>
    </source>
</evidence>
<feature type="domain" description="Cadherin" evidence="17">
    <location>
        <begin position="504"/>
        <end position="608"/>
    </location>
</feature>
<dbReference type="FunFam" id="2.60.40.60:FF:000058">
    <property type="entry name" value="FAT atypical cadherin 3"/>
    <property type="match status" value="1"/>
</dbReference>
<dbReference type="GO" id="GO:0016342">
    <property type="term" value="C:catenin complex"/>
    <property type="evidence" value="ECO:0007669"/>
    <property type="project" value="TreeGrafter"/>
</dbReference>
<evidence type="ECO:0000256" key="13">
    <source>
        <dbReference type="ARBA" id="ARBA00023180"/>
    </source>
</evidence>
<feature type="domain" description="Cadherin" evidence="17">
    <location>
        <begin position="394"/>
        <end position="503"/>
    </location>
</feature>
<dbReference type="GO" id="GO:0005509">
    <property type="term" value="F:calcium ion binding"/>
    <property type="evidence" value="ECO:0007669"/>
    <property type="project" value="UniProtKB-UniRule"/>
</dbReference>
<dbReference type="FunFam" id="2.60.40.60:FF:000104">
    <property type="entry name" value="cadherin-23 isoform X1"/>
    <property type="match status" value="1"/>
</dbReference>
<feature type="domain" description="Cadherin" evidence="17">
    <location>
        <begin position="1327"/>
        <end position="1448"/>
    </location>
</feature>
<proteinExistence type="predicted"/>
<evidence type="ECO:0000256" key="12">
    <source>
        <dbReference type="ARBA" id="ARBA00023157"/>
    </source>
</evidence>
<sequence>MGPEGGEAKRLETLIFVLLLSHGSIISRYFPSYHVATLSNNNQGGLNVKATTTVYVTILDENDNAPTFRQQLYEVTLDEGPTTLNATLVTMQALDQDEGPNGTVAYAITEGNILGTFHIDSTTGQIRTVKELDYEISHGRYTLIVTATDQCPIISRRLTSTATVLVNLNDINDNCPTFPRPYEGPFDVTEGQPGPRVWTFLAHDGDSGPSGQVEYSIVAGDPLGEFVISPVEGELRVRKDAELDRENIPFYNLTIAAQDWGVPPLSSTMLVGIRVLDINDNDPVLLNLPMNLTLSENAPVSSFVTRVLARDADKGPNALLTFDITSGNTENAFYINSTSGIVYVNRPLDRERVAEYRLTVTVKDNPENIRNARRDFDLLVISIADENDNRPLFTQSSYQAEVMENSPPGTPVTMLNGPILALDGDQGSNAMVTYQLMEASLDLFVIDNRTGVISVKPGGVIDREALPDPCLEFTLVARDVGGLNSTASLAVTVLDDNDNCPVFQPASGTARLRENSPPGFSVLQVTATDADSGLNQQLDYRIEGGGQDRFLIDPATGVIRVANISIDREERDTYWLTVVAVDQGTPALSGTATISLFIDDVNDCRPEFINPIQTVSIPESAAPGTVVAEVTAIDRDLHPRLEYYLLEIVARDDTDALVPNQQGAFAVDFRTGAVKIKTPLNRELVATYEVTVSVHDNASEVIDHSVSVPNAKLTVNVLDVNDNTPRFRPFGVTYFTERILEGATQGTTLISISAVDPDKGANGQITYEMLNLSPEGYACLEDQSAGKVVANRTVDYEEVQWLNFTVRASDNGSPRRSAEIPVYLQIVDINDNNPVFSQPSYQKAVFEDVPLGTVILRVKATDADSGRFALIQYSLGDGEGKFGINPNTGDIYILSALDREKKDHYTLTAVARDNPGDISSNRRENSVQAKCKVLHLGHSNPMQRYRLGEEWLESCLAEKDLGVFVDSRLTMSQQCAQAAKKANGTLACIKNSVASRTREVIVPLYWALARPHLESCVQFWAPHYKRDMEVLERVQRRAMKLVKGLEQKSYEEWLRELGLFSLEKRRLRGDLIALYSYLKGGCSEVGVGLFSQVLITVLDINDFRPQFSKSQFSTSVYENEPAGTSVITMTATDLDEGDNGVVTYSIEGPGAEAFKINKDSGLVMSRWRLQSYERFNLTVVATDKGRPPLWGTTMLHIEVIDINDNRPVFVRPPNGTILHIKEEIPLRSNVYEVYATDKDEGLNGAVLYNLLKTGAGNKDWEYFSIDSVSGLIQTAKRLDREKQAVYNLIIVACDQGQPAYETMQPLQVALDDIDDNEPVFLRPPRDSPQYQALSVPEHSRPGTVVGNVTGAVDADEGSNAIVYYFIAAGNQESNFQLSREGKLQVLRDLDREKDPYYSIIVKASSQRNWSPPRGQQTGRAQPWDLSKDLTLQEVRIFLDDINDQSPQFTKSEYTAGVATDAKVGSELIRVVAVDADVGNNSLVLYNILGIRYIKQHSNDSEEVANIFSIGTLDGILRTFDLFTAYNPGYFVVDIMASDLVGHNDTAIVGIYILRDDQRVKIIINEIPDKVRQFEEEFISLLSNITGAIVNTDDVQFHVDKKGRVNFAQTELLIHVVNRETNRILDVERYVTWPITQPGPLSPLGSSLASRYPSNPSLPRVIQMIDENKEQLRNLFRNYNVLDVQPAITARAPDDLSALQMAIIVLAVLLFLAAMLFILMNWYYRTVHKRKLKAIVAGSTGNRGFMDIMDMPNTNKYSFDGANPVWLDPFCRNMELAAQAEHEDDLPENLSEITDLWNSPARTHGTFGREPSVAKPEDDRYLRAAIQEYDNIAKLGQIMREGPIKGSLLKVVLDDYMRLKKLFAQRMVHKATASQGDRSSVSEKRRVPSLPLGSGIAGRSEAGKPGSALTAVVIPPSVDLLQLIQKELEEEEEERSPSQGSLRFRHKQPVELKGPDGIHVVHGSTGTLLASDLNSLPEDDQKVLGRSLETLTADCGSYSDHNARTESAKSTPLHKMREVIMESPLEITEL</sequence>
<dbReference type="CDD" id="cd11304">
    <property type="entry name" value="Cadherin_repeat"/>
    <property type="match status" value="12"/>
</dbReference>
<keyword evidence="12" id="KW-1015">Disulfide bond</keyword>
<dbReference type="PANTHER" id="PTHR24027">
    <property type="entry name" value="CADHERIN-23"/>
    <property type="match status" value="1"/>
</dbReference>
<dbReference type="GO" id="GO:0016477">
    <property type="term" value="P:cell migration"/>
    <property type="evidence" value="ECO:0007669"/>
    <property type="project" value="TreeGrafter"/>
</dbReference>
<dbReference type="FunFam" id="2.60.40.60:FF:000206">
    <property type="entry name" value="cadherin-23 isoform X1"/>
    <property type="match status" value="1"/>
</dbReference>
<feature type="domain" description="Cadherin" evidence="17">
    <location>
        <begin position="739"/>
        <end position="836"/>
    </location>
</feature>
<feature type="domain" description="Cadherin" evidence="17">
    <location>
        <begin position="609"/>
        <end position="727"/>
    </location>
</feature>
<reference evidence="18 19" key="1">
    <citation type="journal article" date="2023" name="J. Hered.">
        <title>Chromosome-level genome of the wood stork (Mycteria americana) provides insight into avian chromosome evolution.</title>
        <authorList>
            <person name="Flamio R. Jr."/>
            <person name="Ramstad K.M."/>
        </authorList>
    </citation>
    <scope>NUCLEOTIDE SEQUENCE [LARGE SCALE GENOMIC DNA]</scope>
    <source>
        <strain evidence="18">JAX WOST 10</strain>
    </source>
</reference>
<dbReference type="GO" id="GO:0031175">
    <property type="term" value="P:neuron projection development"/>
    <property type="evidence" value="ECO:0007669"/>
    <property type="project" value="TreeGrafter"/>
</dbReference>
<keyword evidence="7" id="KW-0677">Repeat</keyword>
<comment type="caution">
    <text evidence="18">The sequence shown here is derived from an EMBL/GenBank/DDBJ whole genome shotgun (WGS) entry which is preliminary data.</text>
</comment>
<feature type="domain" description="Cadherin" evidence="17">
    <location>
        <begin position="1449"/>
        <end position="1577"/>
    </location>
</feature>
<feature type="domain" description="Cadherin" evidence="17">
    <location>
        <begin position="33"/>
        <end position="68"/>
    </location>
</feature>
<keyword evidence="19" id="KW-1185">Reference proteome</keyword>
<feature type="domain" description="Cadherin" evidence="17">
    <location>
        <begin position="1212"/>
        <end position="1320"/>
    </location>
</feature>
<evidence type="ECO:0000256" key="15">
    <source>
        <dbReference type="SAM" id="MobiDB-lite"/>
    </source>
</evidence>
<evidence type="ECO:0000256" key="10">
    <source>
        <dbReference type="ARBA" id="ARBA00022989"/>
    </source>
</evidence>
<feature type="domain" description="Cadherin" evidence="17">
    <location>
        <begin position="286"/>
        <end position="393"/>
    </location>
</feature>
<evidence type="ECO:0000256" key="4">
    <source>
        <dbReference type="ARBA" id="ARBA00022536"/>
    </source>
</evidence>
<evidence type="ECO:0000256" key="3">
    <source>
        <dbReference type="ARBA" id="ARBA00022475"/>
    </source>
</evidence>
<dbReference type="Gene3D" id="2.60.40.60">
    <property type="entry name" value="Cadherins"/>
    <property type="match status" value="13"/>
</dbReference>
<evidence type="ECO:0000313" key="18">
    <source>
        <dbReference type="EMBL" id="KAK4821144.1"/>
    </source>
</evidence>
<dbReference type="EMBL" id="JAUNZN010000005">
    <property type="protein sequence ID" value="KAK4821144.1"/>
    <property type="molecule type" value="Genomic_DNA"/>
</dbReference>
<dbReference type="FunFam" id="2.60.40.60:FF:000100">
    <property type="entry name" value="protocadherin Fat 2"/>
    <property type="match status" value="1"/>
</dbReference>
<dbReference type="PRINTS" id="PR00205">
    <property type="entry name" value="CADHERIN"/>
</dbReference>
<dbReference type="GO" id="GO:0045296">
    <property type="term" value="F:cadherin binding"/>
    <property type="evidence" value="ECO:0007669"/>
    <property type="project" value="TreeGrafter"/>
</dbReference>
<dbReference type="PROSITE" id="PS50268">
    <property type="entry name" value="CADHERIN_2"/>
    <property type="match status" value="13"/>
</dbReference>
<feature type="domain" description="Cadherin" evidence="17">
    <location>
        <begin position="69"/>
        <end position="178"/>
    </location>
</feature>
<dbReference type="InterPro" id="IPR002126">
    <property type="entry name" value="Cadherin-like_dom"/>
</dbReference>
<evidence type="ECO:0000256" key="5">
    <source>
        <dbReference type="ARBA" id="ARBA00022692"/>
    </source>
</evidence>
<evidence type="ECO:0000313" key="19">
    <source>
        <dbReference type="Proteomes" id="UP001333110"/>
    </source>
</evidence>
<dbReference type="FunFam" id="2.60.40.60:FF:000141">
    <property type="entry name" value="Cadherin 23"/>
    <property type="match status" value="1"/>
</dbReference>
<keyword evidence="13" id="KW-0325">Glycoprotein</keyword>
<feature type="region of interest" description="Disordered" evidence="15">
    <location>
        <begin position="1870"/>
        <end position="1900"/>
    </location>
</feature>
<dbReference type="PROSITE" id="PS00232">
    <property type="entry name" value="CADHERIN_1"/>
    <property type="match status" value="7"/>
</dbReference>
<dbReference type="InterPro" id="IPR015919">
    <property type="entry name" value="Cadherin-like_sf"/>
</dbReference>
<dbReference type="FunFam" id="2.60.40.60:FF:000024">
    <property type="entry name" value="FAT atypical cadherin 3"/>
    <property type="match status" value="1"/>
</dbReference>
<keyword evidence="5 16" id="KW-0812">Transmembrane</keyword>
<dbReference type="InterPro" id="IPR039808">
    <property type="entry name" value="Cadherin"/>
</dbReference>
<name>A0AAN7N779_MYCAM</name>
<feature type="domain" description="Cadherin" evidence="17">
    <location>
        <begin position="837"/>
        <end position="943"/>
    </location>
</feature>
<dbReference type="GO" id="GO:0007156">
    <property type="term" value="P:homophilic cell adhesion via plasma membrane adhesion molecules"/>
    <property type="evidence" value="ECO:0007669"/>
    <property type="project" value="InterPro"/>
</dbReference>
<comment type="subcellular location">
    <subcellularLocation>
        <location evidence="2">Cell membrane</location>
    </subcellularLocation>
    <subcellularLocation>
        <location evidence="1">Membrane</location>
        <topology evidence="1">Single-pass membrane protein</topology>
    </subcellularLocation>
</comment>
<evidence type="ECO:0000256" key="9">
    <source>
        <dbReference type="ARBA" id="ARBA00022889"/>
    </source>
</evidence>
<dbReference type="FunFam" id="2.60.40.60:FF:000175">
    <property type="entry name" value="cadherin-23 isoform X1"/>
    <property type="match status" value="1"/>
</dbReference>
<dbReference type="FunFam" id="2.60.40.60:FF:000173">
    <property type="entry name" value="Cadherin 23"/>
    <property type="match status" value="1"/>
</dbReference>
<dbReference type="Proteomes" id="UP001333110">
    <property type="component" value="Unassembled WGS sequence"/>
</dbReference>
<feature type="domain" description="Cadherin" evidence="17">
    <location>
        <begin position="1108"/>
        <end position="1209"/>
    </location>
</feature>
<dbReference type="FunFam" id="2.60.40.60:FF:000135">
    <property type="entry name" value="cadherin-23 isoform X1"/>
    <property type="match status" value="1"/>
</dbReference>
<dbReference type="PANTHER" id="PTHR24027:SF438">
    <property type="entry name" value="CADHERIN 23"/>
    <property type="match status" value="1"/>
</dbReference>
<evidence type="ECO:0000256" key="2">
    <source>
        <dbReference type="ARBA" id="ARBA00004236"/>
    </source>
</evidence>
<evidence type="ECO:0000256" key="1">
    <source>
        <dbReference type="ARBA" id="ARBA00004167"/>
    </source>
</evidence>
<organism evidence="18 19">
    <name type="scientific">Mycteria americana</name>
    <name type="common">Wood stork</name>
    <dbReference type="NCBI Taxonomy" id="33587"/>
    <lineage>
        <taxon>Eukaryota</taxon>
        <taxon>Metazoa</taxon>
        <taxon>Chordata</taxon>
        <taxon>Craniata</taxon>
        <taxon>Vertebrata</taxon>
        <taxon>Euteleostomi</taxon>
        <taxon>Archelosauria</taxon>
        <taxon>Archosauria</taxon>
        <taxon>Dinosauria</taxon>
        <taxon>Saurischia</taxon>
        <taxon>Theropoda</taxon>
        <taxon>Coelurosauria</taxon>
        <taxon>Aves</taxon>
        <taxon>Neognathae</taxon>
        <taxon>Neoaves</taxon>
        <taxon>Aequornithes</taxon>
        <taxon>Ciconiiformes</taxon>
        <taxon>Ciconiidae</taxon>
        <taxon>Mycteria</taxon>
    </lineage>
</organism>
<keyword evidence="4" id="KW-0245">EGF-like domain</keyword>
<evidence type="ECO:0000256" key="7">
    <source>
        <dbReference type="ARBA" id="ARBA00022737"/>
    </source>
</evidence>
<evidence type="ECO:0000256" key="11">
    <source>
        <dbReference type="ARBA" id="ARBA00023136"/>
    </source>
</evidence>
<feature type="domain" description="Cadherin" evidence="17">
    <location>
        <begin position="193"/>
        <end position="285"/>
    </location>
</feature>
<dbReference type="FunFam" id="2.60.40.60:FF:000160">
    <property type="entry name" value="cadherin-23 isoform X1"/>
    <property type="match status" value="1"/>
</dbReference>
<keyword evidence="10 16" id="KW-1133">Transmembrane helix</keyword>
<dbReference type="Pfam" id="PF00028">
    <property type="entry name" value="Cadherin"/>
    <property type="match status" value="11"/>
</dbReference>
<evidence type="ECO:0000256" key="6">
    <source>
        <dbReference type="ARBA" id="ARBA00022729"/>
    </source>
</evidence>
<keyword evidence="3" id="KW-1003">Cell membrane</keyword>
<dbReference type="FunFam" id="2.60.40.60:FF:000228">
    <property type="entry name" value="Cadherin 23"/>
    <property type="match status" value="1"/>
</dbReference>
<dbReference type="GO" id="GO:0008013">
    <property type="term" value="F:beta-catenin binding"/>
    <property type="evidence" value="ECO:0007669"/>
    <property type="project" value="TreeGrafter"/>
</dbReference>
<dbReference type="FunFam" id="2.60.40.60:FF:000020">
    <property type="entry name" value="Dachsous cadherin-related 1b"/>
    <property type="match status" value="1"/>
</dbReference>
<dbReference type="InterPro" id="IPR020894">
    <property type="entry name" value="Cadherin_CS"/>
</dbReference>